<accession>A0ABR3Z8B3</accession>
<proteinExistence type="predicted"/>
<dbReference type="InterPro" id="IPR010730">
    <property type="entry name" value="HET"/>
</dbReference>
<feature type="domain" description="Heterokaryon incompatibility" evidence="2">
    <location>
        <begin position="45"/>
        <end position="192"/>
    </location>
</feature>
<gene>
    <name evidence="3" type="ORF">Sste5346_004441</name>
</gene>
<evidence type="ECO:0000313" key="4">
    <source>
        <dbReference type="Proteomes" id="UP001583186"/>
    </source>
</evidence>
<reference evidence="3 4" key="1">
    <citation type="journal article" date="2024" name="IMA Fungus">
        <title>IMA Genome - F19 : A genome assembly and annotation guide to empower mycologists, including annotated draft genome sequences of Ceratocystis pirilliformis, Diaporthe australafricana, Fusarium ophioides, Paecilomyces lecythidis, and Sporothrix stenoceras.</title>
        <authorList>
            <person name="Aylward J."/>
            <person name="Wilson A.M."/>
            <person name="Visagie C.M."/>
            <person name="Spraker J."/>
            <person name="Barnes I."/>
            <person name="Buitendag C."/>
            <person name="Ceriani C."/>
            <person name="Del Mar Angel L."/>
            <person name="du Plessis D."/>
            <person name="Fuchs T."/>
            <person name="Gasser K."/>
            <person name="Kramer D."/>
            <person name="Li W."/>
            <person name="Munsamy K."/>
            <person name="Piso A."/>
            <person name="Price J.L."/>
            <person name="Sonnekus B."/>
            <person name="Thomas C."/>
            <person name="van der Nest A."/>
            <person name="van Dijk A."/>
            <person name="van Heerden A."/>
            <person name="van Vuuren N."/>
            <person name="Yilmaz N."/>
            <person name="Duong T.A."/>
            <person name="van der Merwe N.A."/>
            <person name="Wingfield M.J."/>
            <person name="Wingfield B.D."/>
        </authorList>
    </citation>
    <scope>NUCLEOTIDE SEQUENCE [LARGE SCALE GENOMIC DNA]</scope>
    <source>
        <strain evidence="3 4">CMW 5346</strain>
    </source>
</reference>
<dbReference type="PANTHER" id="PTHR24148:SF82">
    <property type="entry name" value="HETEROKARYON INCOMPATIBILITY DOMAIN-CONTAINING PROTEIN"/>
    <property type="match status" value="1"/>
</dbReference>
<feature type="region of interest" description="Disordered" evidence="1">
    <location>
        <begin position="309"/>
        <end position="332"/>
    </location>
</feature>
<protein>
    <recommendedName>
        <fullName evidence="2">Heterokaryon incompatibility domain-containing protein</fullName>
    </recommendedName>
</protein>
<feature type="region of interest" description="Disordered" evidence="1">
    <location>
        <begin position="242"/>
        <end position="269"/>
    </location>
</feature>
<dbReference type="PANTHER" id="PTHR24148">
    <property type="entry name" value="ANKYRIN REPEAT DOMAIN-CONTAINING PROTEIN 39 HOMOLOG-RELATED"/>
    <property type="match status" value="1"/>
</dbReference>
<organism evidence="3 4">
    <name type="scientific">Sporothrix stenoceras</name>
    <dbReference type="NCBI Taxonomy" id="5173"/>
    <lineage>
        <taxon>Eukaryota</taxon>
        <taxon>Fungi</taxon>
        <taxon>Dikarya</taxon>
        <taxon>Ascomycota</taxon>
        <taxon>Pezizomycotina</taxon>
        <taxon>Sordariomycetes</taxon>
        <taxon>Sordariomycetidae</taxon>
        <taxon>Ophiostomatales</taxon>
        <taxon>Ophiostomataceae</taxon>
        <taxon>Sporothrix</taxon>
    </lineage>
</organism>
<sequence>MSFTYQPLSTTRNEIRLLRLRPAASYDEPLRINLFHASLDDTSEYEALSYVWGKTWGKFSVLVDDGSENVVDDLTKLPTLPITPNLDMALRHVRYHRQDRILWVDALCINQQDPAERSRQVQQMRHIYESCTADVAYLGPRPSTPVTEDDVDRVDTNNAEAKAAQEVGAFEGETEGQATERREANESAWKRRKAETYRVRAYKNRARMLRDGLALMRQVANRDVAALSVMVQNWNKQSVFSRYDHKGEDEEDEKQPPKDEYDPANPGQKRFLSSTQVSTLWAAFSFAELWSRVWIVQELSCAPRVLLAAGKPRDGEPGSEEEDARSTDSNGETIVVVGSNDKADVKEEDDCDMLDTLDWDKDIVGGFLDDHTYTDAFHSSWSHGTVGPVASNIFARVRAIHLQRQMIRSRNELKDGKSIIKRPGWRGRFKEESELERQLLKMTAGQNDEDKKEETAVPPDPSLINVLARFKWTQATDARDKVYGLLGLVAEAPRLPPVNYTQPVARVYSDAAIAIIETSGSLDVISQNPFDGDEGQDPTDGTGNEGGRAPNLPSWVPNFDRSFYTDHYDEFATILFAQRGIYAAGKPDCKHLLPLKVEQGSVGIEDKDTRIPFSSIRLRGTILGRIAPLKQGPWEEEGQRYVGTQVGVELFRKYKRLYYDGIEEGEKAKVYALTGEPLWDAFWRTIIGDCRAYPIRRLTTDERTTCSTGLTEVCRLRETELEKEREETKNFTTDEEWELYREKNRYNGYTPAIDYAEELPVAQMLRRMTRRWGMAQTLEDSKLPSGGGLLLMVRAEAQPGDVVAALDGSKVPVVLRAQDVTVVKVGETNNGTVSYKYVCPAYVHGYMDGEAVAQVEGGRLTEQDFVLV</sequence>
<dbReference type="InterPro" id="IPR052895">
    <property type="entry name" value="HetReg/Transcr_Mod"/>
</dbReference>
<feature type="region of interest" description="Disordered" evidence="1">
    <location>
        <begin position="165"/>
        <end position="190"/>
    </location>
</feature>
<name>A0ABR3Z8B3_9PEZI</name>
<dbReference type="Proteomes" id="UP001583186">
    <property type="component" value="Unassembled WGS sequence"/>
</dbReference>
<feature type="compositionally biased region" description="Basic and acidic residues" evidence="1">
    <location>
        <begin position="242"/>
        <end position="261"/>
    </location>
</feature>
<dbReference type="Pfam" id="PF26639">
    <property type="entry name" value="Het-6_barrel"/>
    <property type="match status" value="1"/>
</dbReference>
<evidence type="ECO:0000259" key="2">
    <source>
        <dbReference type="Pfam" id="PF06985"/>
    </source>
</evidence>
<feature type="region of interest" description="Disordered" evidence="1">
    <location>
        <begin position="525"/>
        <end position="554"/>
    </location>
</feature>
<evidence type="ECO:0000256" key="1">
    <source>
        <dbReference type="SAM" id="MobiDB-lite"/>
    </source>
</evidence>
<dbReference type="Pfam" id="PF06985">
    <property type="entry name" value="HET"/>
    <property type="match status" value="1"/>
</dbReference>
<evidence type="ECO:0000313" key="3">
    <source>
        <dbReference type="EMBL" id="KAL1896808.1"/>
    </source>
</evidence>
<dbReference type="EMBL" id="JAWCUI010000021">
    <property type="protein sequence ID" value="KAL1896808.1"/>
    <property type="molecule type" value="Genomic_DNA"/>
</dbReference>
<comment type="caution">
    <text evidence="3">The sequence shown here is derived from an EMBL/GenBank/DDBJ whole genome shotgun (WGS) entry which is preliminary data.</text>
</comment>
<keyword evidence="4" id="KW-1185">Reference proteome</keyword>
<feature type="compositionally biased region" description="Basic and acidic residues" evidence="1">
    <location>
        <begin position="178"/>
        <end position="190"/>
    </location>
</feature>